<evidence type="ECO:0000256" key="2">
    <source>
        <dbReference type="ARBA" id="ARBA00022630"/>
    </source>
</evidence>
<keyword evidence="5 6" id="KW-0503">Monooxygenase</keyword>
<dbReference type="RefSeq" id="WP_275108039.1">
    <property type="nucleotide sequence ID" value="NZ_JAKJSC010000001.1"/>
</dbReference>
<dbReference type="CDD" id="cd04730">
    <property type="entry name" value="NPD_like"/>
    <property type="match status" value="1"/>
</dbReference>
<protein>
    <submittedName>
        <fullName evidence="6">Nitronate monooxygenase</fullName>
    </submittedName>
</protein>
<gene>
    <name evidence="6" type="ORF">L3049_01680</name>
</gene>
<dbReference type="Pfam" id="PF03060">
    <property type="entry name" value="NMO"/>
    <property type="match status" value="2"/>
</dbReference>
<dbReference type="EMBL" id="JAKJSC010000001">
    <property type="protein sequence ID" value="MDE5416700.1"/>
    <property type="molecule type" value="Genomic_DNA"/>
</dbReference>
<dbReference type="Proteomes" id="UP001528920">
    <property type="component" value="Unassembled WGS sequence"/>
</dbReference>
<evidence type="ECO:0000313" key="6">
    <source>
        <dbReference type="EMBL" id="MDE5416700.1"/>
    </source>
</evidence>
<sequence length="315" mass="34535">MRERKRLDELLGIEHPILMAPMFLISNSKMVIAALESGCTAAFPALNYRTNQELRKAILEIREACNKPFGVNLIVNKSNLKYKSQLKVLLDLEVDYIITSLGNPRNVINACKPKGIKVFCDVTDAKYAKKVELLGADALIAVNSEAGGHCGALSANDIIHQLLKETSLPIISAGGVTSKKDINQMLEWGAAGVSIGSIFIATNESDVSLEYKNAVVQYGSKDIVKSTKLTGSALTVINTPFVQKIGTKPNFLEWLINHSPVLKKYAKLFLAWRGINKVKKSAFKASYKSVWCAGPSIESVNSIRSVKEIIRDLID</sequence>
<accession>A0ABT5VN67</accession>
<evidence type="ECO:0000256" key="1">
    <source>
        <dbReference type="ARBA" id="ARBA00009881"/>
    </source>
</evidence>
<dbReference type="Gene3D" id="3.20.20.70">
    <property type="entry name" value="Aldolase class I"/>
    <property type="match status" value="1"/>
</dbReference>
<comment type="similarity">
    <text evidence="1">Belongs to the nitronate monooxygenase family. NMO class I subfamily.</text>
</comment>
<evidence type="ECO:0000256" key="5">
    <source>
        <dbReference type="ARBA" id="ARBA00023033"/>
    </source>
</evidence>
<comment type="caution">
    <text evidence="6">The sequence shown here is derived from an EMBL/GenBank/DDBJ whole genome shotgun (WGS) entry which is preliminary data.</text>
</comment>
<dbReference type="PANTHER" id="PTHR42747:SF4">
    <property type="entry name" value="BLR1330 PROTEIN"/>
    <property type="match status" value="1"/>
</dbReference>
<dbReference type="PANTHER" id="PTHR42747">
    <property type="entry name" value="NITRONATE MONOOXYGENASE-RELATED"/>
    <property type="match status" value="1"/>
</dbReference>
<dbReference type="SUPFAM" id="SSF51412">
    <property type="entry name" value="Inosine monophosphate dehydrogenase (IMPDH)"/>
    <property type="match status" value="1"/>
</dbReference>
<evidence type="ECO:0000256" key="3">
    <source>
        <dbReference type="ARBA" id="ARBA00022643"/>
    </source>
</evidence>
<proteinExistence type="inferred from homology"/>
<reference evidence="6 7" key="1">
    <citation type="submission" date="2022-01" db="EMBL/GenBank/DDBJ databases">
        <title>Labilibaculum sp. nov, a marine bacterium isolated from Antarctica.</title>
        <authorList>
            <person name="Dai W."/>
        </authorList>
    </citation>
    <scope>NUCLEOTIDE SEQUENCE [LARGE SCALE GENOMIC DNA]</scope>
    <source>
        <strain evidence="6 7">DW002</strain>
    </source>
</reference>
<name>A0ABT5VN67_9BACT</name>
<keyword evidence="4" id="KW-0560">Oxidoreductase</keyword>
<dbReference type="InterPro" id="IPR013785">
    <property type="entry name" value="Aldolase_TIM"/>
</dbReference>
<keyword evidence="2" id="KW-0285">Flavoprotein</keyword>
<keyword evidence="3" id="KW-0288">FMN</keyword>
<organism evidence="6 7">
    <name type="scientific">Paralabilibaculum antarcticum</name>
    <dbReference type="NCBI Taxonomy" id="2912572"/>
    <lineage>
        <taxon>Bacteria</taxon>
        <taxon>Pseudomonadati</taxon>
        <taxon>Bacteroidota</taxon>
        <taxon>Bacteroidia</taxon>
        <taxon>Marinilabiliales</taxon>
        <taxon>Marinifilaceae</taxon>
        <taxon>Paralabilibaculum</taxon>
    </lineage>
</organism>
<dbReference type="InterPro" id="IPR004136">
    <property type="entry name" value="NMO"/>
</dbReference>
<evidence type="ECO:0000313" key="7">
    <source>
        <dbReference type="Proteomes" id="UP001528920"/>
    </source>
</evidence>
<dbReference type="GO" id="GO:0004497">
    <property type="term" value="F:monooxygenase activity"/>
    <property type="evidence" value="ECO:0007669"/>
    <property type="project" value="UniProtKB-KW"/>
</dbReference>
<keyword evidence="7" id="KW-1185">Reference proteome</keyword>
<evidence type="ECO:0000256" key="4">
    <source>
        <dbReference type="ARBA" id="ARBA00023002"/>
    </source>
</evidence>